<dbReference type="Proteomes" id="UP001642540">
    <property type="component" value="Unassembled WGS sequence"/>
</dbReference>
<keyword evidence="2" id="KW-1133">Transmembrane helix</keyword>
<name>A0ABP1PVC6_9HEXA</name>
<dbReference type="EMBL" id="CAXLJM020000012">
    <property type="protein sequence ID" value="CAL8076766.1"/>
    <property type="molecule type" value="Genomic_DNA"/>
</dbReference>
<accession>A0ABP1PVC6</accession>
<evidence type="ECO:0000256" key="1">
    <source>
        <dbReference type="SAM" id="MobiDB-lite"/>
    </source>
</evidence>
<feature type="compositionally biased region" description="Basic and acidic residues" evidence="1">
    <location>
        <begin position="301"/>
        <end position="314"/>
    </location>
</feature>
<keyword evidence="2" id="KW-0472">Membrane</keyword>
<organism evidence="3 4">
    <name type="scientific">Orchesella dallaii</name>
    <dbReference type="NCBI Taxonomy" id="48710"/>
    <lineage>
        <taxon>Eukaryota</taxon>
        <taxon>Metazoa</taxon>
        <taxon>Ecdysozoa</taxon>
        <taxon>Arthropoda</taxon>
        <taxon>Hexapoda</taxon>
        <taxon>Collembola</taxon>
        <taxon>Entomobryomorpha</taxon>
        <taxon>Entomobryoidea</taxon>
        <taxon>Orchesellidae</taxon>
        <taxon>Orchesellinae</taxon>
        <taxon>Orchesella</taxon>
    </lineage>
</organism>
<gene>
    <name evidence="3" type="ORF">ODALV1_LOCUS3582</name>
</gene>
<reference evidence="3 4" key="1">
    <citation type="submission" date="2024-08" db="EMBL/GenBank/DDBJ databases">
        <authorList>
            <person name="Cucini C."/>
            <person name="Frati F."/>
        </authorList>
    </citation>
    <scope>NUCLEOTIDE SEQUENCE [LARGE SCALE GENOMIC DNA]</scope>
</reference>
<comment type="caution">
    <text evidence="3">The sequence shown here is derived from an EMBL/GenBank/DDBJ whole genome shotgun (WGS) entry which is preliminary data.</text>
</comment>
<proteinExistence type="predicted"/>
<feature type="compositionally biased region" description="Low complexity" evidence="1">
    <location>
        <begin position="320"/>
        <end position="329"/>
    </location>
</feature>
<keyword evidence="2" id="KW-0812">Transmembrane</keyword>
<evidence type="ECO:0000313" key="4">
    <source>
        <dbReference type="Proteomes" id="UP001642540"/>
    </source>
</evidence>
<evidence type="ECO:0000313" key="3">
    <source>
        <dbReference type="EMBL" id="CAL8076766.1"/>
    </source>
</evidence>
<evidence type="ECO:0000256" key="2">
    <source>
        <dbReference type="SAM" id="Phobius"/>
    </source>
</evidence>
<protein>
    <submittedName>
        <fullName evidence="3">Uncharacterized protein</fullName>
    </submittedName>
</protein>
<feature type="transmembrane region" description="Helical" evidence="2">
    <location>
        <begin position="78"/>
        <end position="97"/>
    </location>
</feature>
<keyword evidence="4" id="KW-1185">Reference proteome</keyword>
<sequence length="418" mass="46369">MIHFASSISAWEHRDLKDLKQKRLEAIKATPWQELAKSAMYKNIMGPETGLELIAYFMAKNSYAWNLMLSRRHTSTTMYSSTVTVLMTFVIVFNVWVSVEGFRPLQNTEEARIIQRLKNGQSSAESNSIFQSFSAGNKDIGIGDGVFELPLAEISLQFSKRSNFENDDNNGGKTGDHGDCGMHVTKDYSNNLNRNDSMTQKLTRRLIQLIKRASADDKNADSDLEKGDGDAEMPITYIGNNENGIGKGDGDAEIPITDIWDVIYGRGHVTKVCSAYLNTPALMTRKVSGPIYQLMKPASADGKHTDSDLEKGDGEAESPITDIGTDGNTDGIGKGDGDAELPFVEISGVKFLLSLVERTSFPSSSTTECHGELRMEMKSCDEDLFSILRSIERQRCHQGGRIQTPLQRYMTVVVPLFY</sequence>
<feature type="region of interest" description="Disordered" evidence="1">
    <location>
        <begin position="298"/>
        <end position="329"/>
    </location>
</feature>